<keyword evidence="2" id="KW-1185">Reference proteome</keyword>
<name>A0A840X2A9_9RHOB</name>
<organism evidence="1 2">
    <name type="scientific">Rubricella aquisinus</name>
    <dbReference type="NCBI Taxonomy" id="2028108"/>
    <lineage>
        <taxon>Bacteria</taxon>
        <taxon>Pseudomonadati</taxon>
        <taxon>Pseudomonadota</taxon>
        <taxon>Alphaproteobacteria</taxon>
        <taxon>Rhodobacterales</taxon>
        <taxon>Paracoccaceae</taxon>
        <taxon>Rubricella</taxon>
    </lineage>
</organism>
<protein>
    <submittedName>
        <fullName evidence="1">Uncharacterized protein (DUF2237 family)</fullName>
    </submittedName>
</protein>
<dbReference type="PANTHER" id="PTHR37466">
    <property type="entry name" value="SLR1628 PROTEIN"/>
    <property type="match status" value="1"/>
</dbReference>
<evidence type="ECO:0000313" key="2">
    <source>
        <dbReference type="Proteomes" id="UP000553766"/>
    </source>
</evidence>
<dbReference type="Pfam" id="PF09996">
    <property type="entry name" value="DUF2237"/>
    <property type="match status" value="1"/>
</dbReference>
<gene>
    <name evidence="1" type="ORF">FHS89_000813</name>
</gene>
<dbReference type="InterPro" id="IPR018714">
    <property type="entry name" value="DUF2237"/>
</dbReference>
<dbReference type="AlphaFoldDB" id="A0A840X2A9"/>
<dbReference type="Proteomes" id="UP000553766">
    <property type="component" value="Unassembled WGS sequence"/>
</dbReference>
<proteinExistence type="predicted"/>
<comment type="caution">
    <text evidence="1">The sequence shown here is derived from an EMBL/GenBank/DDBJ whole genome shotgun (WGS) entry which is preliminary data.</text>
</comment>
<evidence type="ECO:0000313" key="1">
    <source>
        <dbReference type="EMBL" id="MBB5514807.1"/>
    </source>
</evidence>
<sequence>MTDAFLAFSKAQGNDLSTARPEFGFPGLKAGDYWCLCASRWMEAFNAGKAPKVKLAATHKRALEACSLRALRQCAVDLN</sequence>
<dbReference type="Gene3D" id="1.10.1660.80">
    <property type="match status" value="1"/>
</dbReference>
<dbReference type="PANTHER" id="PTHR37466:SF1">
    <property type="entry name" value="SLR1628 PROTEIN"/>
    <property type="match status" value="1"/>
</dbReference>
<accession>A0A840X2A9</accession>
<dbReference type="EMBL" id="JACIJS010000002">
    <property type="protein sequence ID" value="MBB5514807.1"/>
    <property type="molecule type" value="Genomic_DNA"/>
</dbReference>
<reference evidence="1 2" key="1">
    <citation type="submission" date="2020-08" db="EMBL/GenBank/DDBJ databases">
        <title>Genomic Encyclopedia of Type Strains, Phase IV (KMG-IV): sequencing the most valuable type-strain genomes for metagenomic binning, comparative biology and taxonomic classification.</title>
        <authorList>
            <person name="Goeker M."/>
        </authorList>
    </citation>
    <scope>NUCLEOTIDE SEQUENCE [LARGE SCALE GENOMIC DNA]</scope>
    <source>
        <strain evidence="1 2">DSM 103377</strain>
    </source>
</reference>